<name>A0A4V1M9J9_9BACT</name>
<evidence type="ECO:0000313" key="12">
    <source>
        <dbReference type="Proteomes" id="UP000290545"/>
    </source>
</evidence>
<dbReference type="SUPFAM" id="SSF82689">
    <property type="entry name" value="Mechanosensitive channel protein MscS (YggB), C-terminal domain"/>
    <property type="match status" value="1"/>
</dbReference>
<evidence type="ECO:0000256" key="4">
    <source>
        <dbReference type="ARBA" id="ARBA00022692"/>
    </source>
</evidence>
<dbReference type="SUPFAM" id="SSF50182">
    <property type="entry name" value="Sm-like ribonucleoproteins"/>
    <property type="match status" value="1"/>
</dbReference>
<gene>
    <name evidence="11" type="ORF">ESB13_20965</name>
</gene>
<feature type="transmembrane region" description="Helical" evidence="7">
    <location>
        <begin position="334"/>
        <end position="352"/>
    </location>
</feature>
<comment type="caution">
    <text evidence="11">The sequence shown here is derived from an EMBL/GenBank/DDBJ whole genome shotgun (WGS) entry which is preliminary data.</text>
</comment>
<dbReference type="PANTHER" id="PTHR30221">
    <property type="entry name" value="SMALL-CONDUCTANCE MECHANOSENSITIVE CHANNEL"/>
    <property type="match status" value="1"/>
</dbReference>
<reference evidence="11 12" key="1">
    <citation type="submission" date="2019-01" db="EMBL/GenBank/DDBJ databases">
        <title>Filimonas sp. strain TTM-71.</title>
        <authorList>
            <person name="Chen W.-M."/>
        </authorList>
    </citation>
    <scope>NUCLEOTIDE SEQUENCE [LARGE SCALE GENOMIC DNA]</scope>
    <source>
        <strain evidence="11 12">TTM-71</strain>
    </source>
</reference>
<proteinExistence type="inferred from homology"/>
<dbReference type="InterPro" id="IPR006685">
    <property type="entry name" value="MscS_channel_2nd"/>
</dbReference>
<evidence type="ECO:0000256" key="6">
    <source>
        <dbReference type="ARBA" id="ARBA00023136"/>
    </source>
</evidence>
<dbReference type="Pfam" id="PF00924">
    <property type="entry name" value="MS_channel_2nd"/>
    <property type="match status" value="1"/>
</dbReference>
<feature type="domain" description="Mechanosensitive ion channel MscS C-terminal" evidence="10">
    <location>
        <begin position="504"/>
        <end position="583"/>
    </location>
</feature>
<evidence type="ECO:0000259" key="9">
    <source>
        <dbReference type="Pfam" id="PF00924"/>
    </source>
</evidence>
<dbReference type="InterPro" id="IPR049278">
    <property type="entry name" value="MS_channel_C"/>
</dbReference>
<evidence type="ECO:0000256" key="1">
    <source>
        <dbReference type="ARBA" id="ARBA00004651"/>
    </source>
</evidence>
<dbReference type="GO" id="GO:0008381">
    <property type="term" value="F:mechanosensitive monoatomic ion channel activity"/>
    <property type="evidence" value="ECO:0007669"/>
    <property type="project" value="InterPro"/>
</dbReference>
<dbReference type="InterPro" id="IPR045275">
    <property type="entry name" value="MscS_archaea/bacteria_type"/>
</dbReference>
<evidence type="ECO:0000256" key="8">
    <source>
        <dbReference type="SAM" id="SignalP"/>
    </source>
</evidence>
<evidence type="ECO:0000256" key="7">
    <source>
        <dbReference type="SAM" id="Phobius"/>
    </source>
</evidence>
<keyword evidence="3" id="KW-1003">Cell membrane</keyword>
<dbReference type="EMBL" id="SDHZ01000004">
    <property type="protein sequence ID" value="RXK81408.1"/>
    <property type="molecule type" value="Genomic_DNA"/>
</dbReference>
<dbReference type="Proteomes" id="UP000290545">
    <property type="component" value="Unassembled WGS sequence"/>
</dbReference>
<keyword evidence="12" id="KW-1185">Reference proteome</keyword>
<keyword evidence="6 7" id="KW-0472">Membrane</keyword>
<accession>A0A4V1M9J9</accession>
<dbReference type="OrthoDB" id="9809206at2"/>
<keyword evidence="5 7" id="KW-1133">Transmembrane helix</keyword>
<feature type="transmembrane region" description="Helical" evidence="7">
    <location>
        <begin position="413"/>
        <end position="439"/>
    </location>
</feature>
<dbReference type="AlphaFoldDB" id="A0A4V1M9J9"/>
<sequence length="602" mass="68608">MHMKIYLFLPIFLFFCFSAEAQRTDTSLQARNAKQDSLLMWQSQQLQQMEALRAADSIRRMSLEQQLNSLKATDNYKKDELVKELTELRKRDALQKETQRQKIDSLRRFVKGVPVIFFQDTLLTIYDRHGSFSPRERAVALLERLEKLSRDHFFHPDSLKIIPSGATADLAYNEMILLGISDNDALWMQMPATELAALYKERIATALLKYKEATSWKTILKETLLAALVIAVLLLIVSVTGRVLKRIKRRIIAEKGKRINGIRIRNYALFDVEREAAFLALAANVIRWIILLIVGYFALLVLFGIFPWTEHFADNLLRYFLTPLKHIVISIRDYLPNLVTIVVICIVFRLLLKGVRFLKTEIESGALHISGFYPDWANPTYQIIRVLVLAFMTIVIFPYLPGSDSAVFKGVSVFVGVIFTFGSAGALGNVVSGVVLTYMRSFKIGDRVQIGDITGDVIEKSLLVTRLRTIKNEIISIPNSTVMSSHTINYSSDAVGKGLIIHATVTIGYDVPWQQVHKLLIRAAEETPLIEKTPPPFVLQTGLDDFYIRYEINGYTKHPNNQAQIYSDLYKRVLDVFKEADIEVMSPQYYVVRNGNETDNSK</sequence>
<protein>
    <submittedName>
        <fullName evidence="11">Mechanosensitive ion channel</fullName>
    </submittedName>
</protein>
<feature type="transmembrane region" description="Helical" evidence="7">
    <location>
        <begin position="383"/>
        <end position="401"/>
    </location>
</feature>
<dbReference type="GO" id="GO:0005886">
    <property type="term" value="C:plasma membrane"/>
    <property type="evidence" value="ECO:0007669"/>
    <property type="project" value="UniProtKB-SubCell"/>
</dbReference>
<comment type="subcellular location">
    <subcellularLocation>
        <location evidence="1">Cell membrane</location>
        <topology evidence="1">Multi-pass membrane protein</topology>
    </subcellularLocation>
</comment>
<dbReference type="Pfam" id="PF21082">
    <property type="entry name" value="MS_channel_3rd"/>
    <property type="match status" value="1"/>
</dbReference>
<evidence type="ECO:0000256" key="5">
    <source>
        <dbReference type="ARBA" id="ARBA00022989"/>
    </source>
</evidence>
<dbReference type="PANTHER" id="PTHR30221:SF18">
    <property type="entry name" value="SLL0590 PROTEIN"/>
    <property type="match status" value="1"/>
</dbReference>
<organism evidence="11 12">
    <name type="scientific">Filimonas effusa</name>
    <dbReference type="NCBI Taxonomy" id="2508721"/>
    <lineage>
        <taxon>Bacteria</taxon>
        <taxon>Pseudomonadati</taxon>
        <taxon>Bacteroidota</taxon>
        <taxon>Chitinophagia</taxon>
        <taxon>Chitinophagales</taxon>
        <taxon>Chitinophagaceae</taxon>
        <taxon>Filimonas</taxon>
    </lineage>
</organism>
<dbReference type="InterPro" id="IPR010920">
    <property type="entry name" value="LSM_dom_sf"/>
</dbReference>
<dbReference type="Gene3D" id="3.30.70.100">
    <property type="match status" value="1"/>
</dbReference>
<evidence type="ECO:0000256" key="2">
    <source>
        <dbReference type="ARBA" id="ARBA00008017"/>
    </source>
</evidence>
<evidence type="ECO:0000259" key="10">
    <source>
        <dbReference type="Pfam" id="PF21082"/>
    </source>
</evidence>
<evidence type="ECO:0000313" key="11">
    <source>
        <dbReference type="EMBL" id="RXK81408.1"/>
    </source>
</evidence>
<keyword evidence="8" id="KW-0732">Signal</keyword>
<evidence type="ECO:0000256" key="3">
    <source>
        <dbReference type="ARBA" id="ARBA00022475"/>
    </source>
</evidence>
<feature type="transmembrane region" description="Helical" evidence="7">
    <location>
        <begin position="288"/>
        <end position="308"/>
    </location>
</feature>
<feature type="domain" description="Mechanosensitive ion channel MscS" evidence="9">
    <location>
        <begin position="427"/>
        <end position="491"/>
    </location>
</feature>
<dbReference type="InterPro" id="IPR023408">
    <property type="entry name" value="MscS_beta-dom_sf"/>
</dbReference>
<dbReference type="Gene3D" id="2.30.30.60">
    <property type="match status" value="1"/>
</dbReference>
<keyword evidence="4 7" id="KW-0812">Transmembrane</keyword>
<feature type="transmembrane region" description="Helical" evidence="7">
    <location>
        <begin position="224"/>
        <end position="244"/>
    </location>
</feature>
<dbReference type="InterPro" id="IPR011066">
    <property type="entry name" value="MscS_channel_C_sf"/>
</dbReference>
<feature type="chain" id="PRO_5020358597" evidence="8">
    <location>
        <begin position="22"/>
        <end position="602"/>
    </location>
</feature>
<comment type="similarity">
    <text evidence="2">Belongs to the MscS (TC 1.A.23) family.</text>
</comment>
<feature type="signal peptide" evidence="8">
    <location>
        <begin position="1"/>
        <end position="21"/>
    </location>
</feature>